<dbReference type="InterPro" id="IPR011059">
    <property type="entry name" value="Metal-dep_hydrolase_composite"/>
</dbReference>
<dbReference type="AlphaFoldDB" id="K9WXJ0"/>
<organism evidence="1 2">
    <name type="scientific">Cylindrospermum stagnale PCC 7417</name>
    <dbReference type="NCBI Taxonomy" id="56107"/>
    <lineage>
        <taxon>Bacteria</taxon>
        <taxon>Bacillati</taxon>
        <taxon>Cyanobacteriota</taxon>
        <taxon>Cyanophyceae</taxon>
        <taxon>Nostocales</taxon>
        <taxon>Nostocaceae</taxon>
        <taxon>Cylindrospermum</taxon>
    </lineage>
</organism>
<dbReference type="STRING" id="56107.Cylst_1987"/>
<dbReference type="EMBL" id="CP003642">
    <property type="protein sequence ID" value="AFZ24232.1"/>
    <property type="molecule type" value="Genomic_DNA"/>
</dbReference>
<dbReference type="HOGENOM" id="CLU_2860237_0_0_3"/>
<evidence type="ECO:0000313" key="1">
    <source>
        <dbReference type="EMBL" id="AFZ24232.1"/>
    </source>
</evidence>
<name>K9WXJ0_9NOST</name>
<dbReference type="eggNOG" id="COG3653">
    <property type="taxonomic scope" value="Bacteria"/>
</dbReference>
<gene>
    <name evidence="1" type="ORF">Cylst_1987</name>
</gene>
<dbReference type="SUPFAM" id="SSF51338">
    <property type="entry name" value="Composite domain of metallo-dependent hydrolases"/>
    <property type="match status" value="1"/>
</dbReference>
<dbReference type="Gene3D" id="2.30.40.10">
    <property type="entry name" value="Urease, subunit C, domain 1"/>
    <property type="match status" value="1"/>
</dbReference>
<dbReference type="KEGG" id="csg:Cylst_1987"/>
<evidence type="ECO:0000313" key="2">
    <source>
        <dbReference type="Proteomes" id="UP000010475"/>
    </source>
</evidence>
<proteinExistence type="predicted"/>
<keyword evidence="2" id="KW-1185">Reference proteome</keyword>
<protein>
    <submittedName>
        <fullName evidence="1">Uncharacterized protein</fullName>
    </submittedName>
</protein>
<sequence length="64" mass="6667">MQGKSISKQCPNTCKVIEGSLIVGGVRIMLDSLIQNGLIFDGLGSAPVLGDIDIKNGRIVAIAK</sequence>
<accession>K9WXJ0</accession>
<dbReference type="Proteomes" id="UP000010475">
    <property type="component" value="Chromosome"/>
</dbReference>
<dbReference type="GO" id="GO:0016810">
    <property type="term" value="F:hydrolase activity, acting on carbon-nitrogen (but not peptide) bonds"/>
    <property type="evidence" value="ECO:0007669"/>
    <property type="project" value="InterPro"/>
</dbReference>
<reference evidence="1 2" key="1">
    <citation type="submission" date="2012-06" db="EMBL/GenBank/DDBJ databases">
        <title>Finished chromosome of genome of Cylindrospermum stagnale PCC 7417.</title>
        <authorList>
            <consortium name="US DOE Joint Genome Institute"/>
            <person name="Gugger M."/>
            <person name="Coursin T."/>
            <person name="Rippka R."/>
            <person name="Tandeau De Marsac N."/>
            <person name="Huntemann M."/>
            <person name="Wei C.-L."/>
            <person name="Han J."/>
            <person name="Detter J.C."/>
            <person name="Han C."/>
            <person name="Tapia R."/>
            <person name="Chen A."/>
            <person name="Kyrpides N."/>
            <person name="Mavromatis K."/>
            <person name="Markowitz V."/>
            <person name="Szeto E."/>
            <person name="Ivanova N."/>
            <person name="Pagani I."/>
            <person name="Pati A."/>
            <person name="Goodwin L."/>
            <person name="Nordberg H.P."/>
            <person name="Cantor M.N."/>
            <person name="Hua S.X."/>
            <person name="Woyke T."/>
            <person name="Kerfeld C.A."/>
        </authorList>
    </citation>
    <scope>NUCLEOTIDE SEQUENCE [LARGE SCALE GENOMIC DNA]</scope>
    <source>
        <strain evidence="1 2">PCC 7417</strain>
    </source>
</reference>